<sequence>MEQKMETPLNKRAQQAAQEAALAAAAAVASKLFAKLLAAIGPFVLKALIILLILALLAGFFMTFMEVTQPEEDLSLEDGVAWIATGTGEKLKYYKKYQKYGEEYGVPWNILAAIHKVETNFSKNLSVSWAGAVGHTQFMPCAWLGWEYYARKGQCDRLGNYTGPSIDFTNPKNIHGGQAVDANGDGKMDPYNVDDALAATAKRLAGDKKRTGKGWFDRGGPVWKYNPIQEYVNKVKKFAHLYAKPVTKVGTALSTSKATAYPYKNASTSGVDPWAFYIRQCTSFVAWRLNDAGIQFHNHMKGGHFGNAGNWAKNARKLGFTVNKKPAPGAVAQWDGGAFGHSSFGHVAYVTEVKGDQITIEEYNYRPYSFSRRTIPANRVSNYIHFK</sequence>
<dbReference type="SUPFAM" id="SSF53955">
    <property type="entry name" value="Lysozyme-like"/>
    <property type="match status" value="1"/>
</dbReference>
<reference evidence="4" key="1">
    <citation type="journal article" date="2019" name="Int. J. Syst. Evol. Microbiol.">
        <title>The Global Catalogue of Microorganisms (GCM) 10K type strain sequencing project: providing services to taxonomists for standard genome sequencing and annotation.</title>
        <authorList>
            <consortium name="The Broad Institute Genomics Platform"/>
            <consortium name="The Broad Institute Genome Sequencing Center for Infectious Disease"/>
            <person name="Wu L."/>
            <person name="Ma J."/>
        </authorList>
    </citation>
    <scope>NUCLEOTIDE SEQUENCE [LARGE SCALE GENOMIC DNA]</scope>
    <source>
        <strain evidence="4">S1</strain>
    </source>
</reference>
<dbReference type="RefSeq" id="WP_380167411.1">
    <property type="nucleotide sequence ID" value="NZ_JBHTNU010000025.1"/>
</dbReference>
<evidence type="ECO:0000313" key="4">
    <source>
        <dbReference type="Proteomes" id="UP001597282"/>
    </source>
</evidence>
<dbReference type="CDD" id="cd13399">
    <property type="entry name" value="Slt35-like"/>
    <property type="match status" value="1"/>
</dbReference>
<dbReference type="InterPro" id="IPR007921">
    <property type="entry name" value="CHAP_dom"/>
</dbReference>
<dbReference type="EMBL" id="JBHTNU010000025">
    <property type="protein sequence ID" value="MFD1428473.1"/>
    <property type="molecule type" value="Genomic_DNA"/>
</dbReference>
<proteinExistence type="predicted"/>
<gene>
    <name evidence="3" type="ORF">ACFQ4Y_16355</name>
</gene>
<feature type="transmembrane region" description="Helical" evidence="1">
    <location>
        <begin position="47"/>
        <end position="65"/>
    </location>
</feature>
<evidence type="ECO:0000256" key="1">
    <source>
        <dbReference type="SAM" id="Phobius"/>
    </source>
</evidence>
<keyword evidence="1" id="KW-1133">Transmembrane helix</keyword>
<feature type="domain" description="Peptidase C51" evidence="2">
    <location>
        <begin position="256"/>
        <end position="385"/>
    </location>
</feature>
<keyword evidence="1" id="KW-0812">Transmembrane</keyword>
<dbReference type="Gene3D" id="1.10.530.10">
    <property type="match status" value="1"/>
</dbReference>
<organism evidence="3 4">
    <name type="scientific">Kroppenstedtia sanguinis</name>
    <dbReference type="NCBI Taxonomy" id="1380684"/>
    <lineage>
        <taxon>Bacteria</taxon>
        <taxon>Bacillati</taxon>
        <taxon>Bacillota</taxon>
        <taxon>Bacilli</taxon>
        <taxon>Bacillales</taxon>
        <taxon>Thermoactinomycetaceae</taxon>
        <taxon>Kroppenstedtia</taxon>
    </lineage>
</organism>
<dbReference type="Gene3D" id="3.90.1720.10">
    <property type="entry name" value="endopeptidase domain like (from Nostoc punctiforme)"/>
    <property type="match status" value="1"/>
</dbReference>
<accession>A0ABW4CD50</accession>
<dbReference type="SUPFAM" id="SSF54001">
    <property type="entry name" value="Cysteine proteinases"/>
    <property type="match status" value="1"/>
</dbReference>
<dbReference type="Pfam" id="PF05257">
    <property type="entry name" value="CHAP"/>
    <property type="match status" value="1"/>
</dbReference>
<dbReference type="Proteomes" id="UP001597282">
    <property type="component" value="Unassembled WGS sequence"/>
</dbReference>
<evidence type="ECO:0000259" key="2">
    <source>
        <dbReference type="PROSITE" id="PS50911"/>
    </source>
</evidence>
<evidence type="ECO:0000313" key="3">
    <source>
        <dbReference type="EMBL" id="MFD1428473.1"/>
    </source>
</evidence>
<protein>
    <submittedName>
        <fullName evidence="3">CHAP domain-containing protein</fullName>
    </submittedName>
</protein>
<keyword evidence="1" id="KW-0472">Membrane</keyword>
<keyword evidence="4" id="KW-1185">Reference proteome</keyword>
<dbReference type="PROSITE" id="PS50911">
    <property type="entry name" value="CHAP"/>
    <property type="match status" value="1"/>
</dbReference>
<comment type="caution">
    <text evidence="3">The sequence shown here is derived from an EMBL/GenBank/DDBJ whole genome shotgun (WGS) entry which is preliminary data.</text>
</comment>
<dbReference type="InterPro" id="IPR038765">
    <property type="entry name" value="Papain-like_cys_pep_sf"/>
</dbReference>
<dbReference type="InterPro" id="IPR023346">
    <property type="entry name" value="Lysozyme-like_dom_sf"/>
</dbReference>
<name>A0ABW4CD50_9BACL</name>